<dbReference type="SUPFAM" id="SSF81324">
    <property type="entry name" value="Voltage-gated potassium channels"/>
    <property type="match status" value="5"/>
</dbReference>
<feature type="compositionally biased region" description="Polar residues" evidence="32">
    <location>
        <begin position="2064"/>
        <end position="2079"/>
    </location>
</feature>
<keyword evidence="12" id="KW-0677">Repeat</keyword>
<gene>
    <name evidence="37" type="primary">LOC107308775</name>
</gene>
<feature type="compositionally biased region" description="Basic residues" evidence="32">
    <location>
        <begin position="552"/>
        <end position="563"/>
    </location>
</feature>
<keyword evidence="16" id="KW-0965">Cell junction</keyword>
<evidence type="ECO:0000259" key="36">
    <source>
        <dbReference type="Pfam" id="PF24609"/>
    </source>
</evidence>
<comment type="function">
    <text evidence="26">Tetrodotoxin-resistant channel that mediates the voltage-dependent sodium ion permeability of excitable membranes. Assuming opened or closed conformations in response to the voltage difference across the membrane, the protein forms a sodium-selective channel through which sodium ions may pass in accordance with their electrochemical gradient. Plays a role in neuropathic pain mechanisms.</text>
</comment>
<evidence type="ECO:0000256" key="29">
    <source>
        <dbReference type="ARBA" id="ARBA00060796"/>
    </source>
</evidence>
<dbReference type="FunFam" id="1.10.287.70:FF:000006">
    <property type="entry name" value="Sodium channel protein"/>
    <property type="match status" value="1"/>
</dbReference>
<evidence type="ECO:0000256" key="20">
    <source>
        <dbReference type="ARBA" id="ARBA00023136"/>
    </source>
</evidence>
<dbReference type="FunFam" id="1.10.238.10:FF:000002">
    <property type="entry name" value="Sodium channel protein"/>
    <property type="match status" value="1"/>
</dbReference>
<dbReference type="InterPro" id="IPR005821">
    <property type="entry name" value="Ion_trans_dom"/>
</dbReference>
<feature type="transmembrane region" description="Helical" evidence="30">
    <location>
        <begin position="839"/>
        <end position="862"/>
    </location>
</feature>
<dbReference type="GO" id="GO:0048731">
    <property type="term" value="P:system development"/>
    <property type="evidence" value="ECO:0007669"/>
    <property type="project" value="UniProtKB-ARBA"/>
</dbReference>
<dbReference type="GO" id="GO:0005516">
    <property type="term" value="F:calmodulin binding"/>
    <property type="evidence" value="ECO:0007669"/>
    <property type="project" value="UniProtKB-KW"/>
</dbReference>
<dbReference type="Gene3D" id="1.20.5.1190">
    <property type="entry name" value="iswi atpase"/>
    <property type="match status" value="1"/>
</dbReference>
<sequence>MADFLLPPGTNSFHRFTPESLAAIEKRIAEKLARNAKQEYREQLGEEEKPQPQFDLQACKKLPDIYGTVPPELIGEPLEDIDPFYNDRKTFVVLNKGKTIFRFSATPALYILSPFHPVRRAAIKILVHSLFSMFIMCTILTNCVFMAQSETPSWNKYVEYTFTGIYTFESLIKILARGFCMTEFTFLRDPWNWLDFSVIVMAYVGEFVNVGSVSPLRTFRVLRALKTISVIPGKKPRSFCFDSQLQVILSLSLFVPLTVVFFWFFWFFLLVFCHCLCVTFPCYRYITEFVDLGNVSALRTFRVLRALKTISVISGLKTIVGALIQSVKKLSDVMILTVFCLSVFALIGLQLFMGNLRHKCVRDYTQFNFTNGTLYLDGRTWNNSEEFLNDPVNYFIKNGTEDVLLCGNSTDAGTCPEGYICLKAGENPDHGYTSFDTFGWAFLSLFRLMTQDYWERLYQQTLRSAGKIYMLFFMLVIFLGSFYLVNLILAVVAMAYEEQNQATIAETEEKERKFREAMEMLKKEQEALAAKGIDSMSLSSLEMSPLASKNAKERRNRRKKKKSLGAEEYGDDQRNSKCEYDDGQRRMTLLGISYGPSANLVKRRTSHGSIFSFRLRGRDTGSETDFADDEISTAGENESHRGSLLIPRSGRRLSIQSQVSHSSHPTTPNYTQMGKRNSSVDCNGVVSLIGGGTGALNPDPTSPAGLLLPPVIMEKPGTGDLTSPSDEASKKQLLMPHRPSVDHSDEPFQRQRAVSAVSIITSALEELEESHQKCPPCWNHFAVKFLIWDCCPFWLLIKKFVKFVVMDPFTDLTITLCIVLNTLFMALEHYKMTKEFDHMLYIGNLVFTGIFTAEMIFKVIALDPYYYFQQGWNIFDSIIVILSLMELGLSSMGNLSVLRSFRLLRVFKLAKSWPTLNTLIKIIGNSVGALGNLTLVLAIIVFIFAVVGMQLFGKSYLDNVKKISTTGNLPRWHMNDFFHSFLIIFRILCGEWIETMWDCMEVAGQPLCLLVFLLVMVIGNLVVLNLFLALLLSSFSADNLSAPDEDGEMNNLQLAFARINRGLQYVKHTTWDFCCNVLRHPKTTAEKKAMMKLAAQNTGALNNCVNSHPTAELGKDMENHKENHTEDGMNKNVEKHLGITDSDDFMTNPDLSICVPIAVGESDIEEEDEEQSTFTEMEQQEKQLQLRGQRCQSPGARSQNSEICEELSELHVDKQLKAEPPPPVGQKELDEISLSEGSTVDLTNPAELLEQIPEFAEELMEPEDCFPEVCVRFFPCCSVDISKFPGKIWWRLRKTCYRIVEHNWFETFIIFMILLSSGALAFEDIYLEDRKNIKTMLEYADKIFTYIFVLEMLLKWVAYGFKKYFTNAWCWLDFLIVDVSLISLIANTLGYSEMGPIKSLRTLRALRPLRALSRFEGMRVVVNALVGAIPSIMNVLLVCLIFWLIFSIMGVNLFAGKFGKCINKTEGDMPLDSKIINNMTDCILYNVSGTFYWTKVKVNFDNVGAGYLALLQVATFKGWMDIMYAAVDSRECEEQPEWECNLYMYLYFVIFIIFGSFFTLNLFIGVIIDNFNQQKKKLGGQDIFMTEEQKKYYNAMKKLGSKKPQKPIPRPLNKYQGFIFDVVSKQAFDVSIMILICLNMVTMMVETDDQSQEKVNILHKINMLFVAIFTGECIFKMLALRHYYFTIGWNIFDFVVVILSIVGTVLSDIIQKYFFSPTLFRVIRLARIGRILRLIRGAKGIRTLLFALMMSLPALFNIGLLLFLVMFIYAIFGMANFAYVKKEYGIDDMFNFQTFANSMLCLFQITTSAGWDGLLNPILNTGPPYCDPNLPNANGSKGDCGSPAVGILFFVTYIIISFLIVVNMYIAIILENFSVATEESTEPLSEDDFEMFYEIWEKFDPDATQFIEYSALSDFADALSEPLRIAKPNKIKLIAMDLPMVSGDRIHCLDILFAFTKRVLGESGEMDALKIQMEEKFMAANPSKISYEPITTTLRRKQEEVSAIIIQRAYRRHLFRRSMKQASYLYRHRTFDGSILEDDAPEKEGLIAFMMNENYGRPIDKSETLSSTSFPPSYDSVTRGTSENLQLKLTDLSKSDEAIDCLLSPDRDKESIV</sequence>
<feature type="transmembrane region" description="Helical" evidence="30">
    <location>
        <begin position="919"/>
        <end position="952"/>
    </location>
</feature>
<evidence type="ECO:0000256" key="14">
    <source>
        <dbReference type="ARBA" id="ARBA00022860"/>
    </source>
</evidence>
<dbReference type="Pfam" id="PF24609">
    <property type="entry name" value="IQ_SCN5A_C"/>
    <property type="match status" value="1"/>
</dbReference>
<dbReference type="FunFam" id="1.10.287.70:FF:000001">
    <property type="entry name" value="Sodium channel protein"/>
    <property type="match status" value="1"/>
</dbReference>
<feature type="transmembrane region" description="Helical" evidence="30">
    <location>
        <begin position="196"/>
        <end position="219"/>
    </location>
</feature>
<comment type="similarity">
    <text evidence="29">Belongs to the sodium channel (TC 1.A.1.10) family. Nav1.5/SCN5A subfamily.</text>
</comment>
<evidence type="ECO:0000256" key="13">
    <source>
        <dbReference type="ARBA" id="ARBA00022843"/>
    </source>
</evidence>
<feature type="transmembrane region" description="Helical" evidence="30">
    <location>
        <begin position="809"/>
        <end position="827"/>
    </location>
</feature>
<evidence type="ECO:0000256" key="18">
    <source>
        <dbReference type="ARBA" id="ARBA00023053"/>
    </source>
</evidence>
<keyword evidence="18 30" id="KW-0915">Sodium</keyword>
<keyword evidence="10" id="KW-0597">Phosphoprotein</keyword>
<feature type="transmembrane region" description="Helical" evidence="30">
    <location>
        <begin position="1847"/>
        <end position="1870"/>
    </location>
</feature>
<feature type="region of interest" description="Disordered" evidence="32">
    <location>
        <begin position="657"/>
        <end position="676"/>
    </location>
</feature>
<dbReference type="GeneTree" id="ENSGT00940000154992"/>
<evidence type="ECO:0000256" key="6">
    <source>
        <dbReference type="ARBA" id="ARBA00022461"/>
    </source>
</evidence>
<evidence type="ECO:0000313" key="38">
    <source>
        <dbReference type="Proteomes" id="UP000694412"/>
    </source>
</evidence>
<keyword evidence="19 30" id="KW-0406">Ion transport</keyword>
<feature type="transmembrane region" description="Helical" evidence="30">
    <location>
        <begin position="874"/>
        <end position="898"/>
    </location>
</feature>
<dbReference type="PRINTS" id="PR00170">
    <property type="entry name" value="NACHANNEL"/>
</dbReference>
<dbReference type="Gene3D" id="1.10.238.10">
    <property type="entry name" value="EF-hand"/>
    <property type="match status" value="1"/>
</dbReference>
<evidence type="ECO:0000256" key="7">
    <source>
        <dbReference type="ARBA" id="ARBA00022475"/>
    </source>
</evidence>
<feature type="domain" description="Ion transport" evidence="33">
    <location>
        <begin position="1302"/>
        <end position="1577"/>
    </location>
</feature>
<evidence type="ECO:0000256" key="3">
    <source>
        <dbReference type="ARBA" id="ARBA00004651"/>
    </source>
</evidence>
<keyword evidence="5 30" id="KW-0813">Transport</keyword>
<keyword evidence="23 30" id="KW-0739">Sodium transport</keyword>
<feature type="transmembrane region" description="Helical" evidence="30">
    <location>
        <begin position="1744"/>
        <end position="1772"/>
    </location>
</feature>
<evidence type="ECO:0000256" key="17">
    <source>
        <dbReference type="ARBA" id="ARBA00022989"/>
    </source>
</evidence>
<dbReference type="InterPro" id="IPR044564">
    <property type="entry name" value="Na_chnl_inactivation_gate"/>
</dbReference>
<feature type="domain" description="Voltage-gated Na+ ion channel cytoplasmic" evidence="35">
    <location>
        <begin position="588"/>
        <end position="758"/>
    </location>
</feature>
<keyword evidence="13" id="KW-0832">Ubl conjugation</keyword>
<feature type="domain" description="Ion transport" evidence="33">
    <location>
        <begin position="261"/>
        <end position="502"/>
    </location>
</feature>
<evidence type="ECO:0000256" key="2">
    <source>
        <dbReference type="ARBA" id="ARBA00004556"/>
    </source>
</evidence>
<feature type="domain" description="Ion transport" evidence="33">
    <location>
        <begin position="1626"/>
        <end position="1880"/>
    </location>
</feature>
<dbReference type="InterPro" id="IPR000048">
    <property type="entry name" value="IQ_motif_EF-hand-BS"/>
</dbReference>
<feature type="transmembrane region" description="Helical" evidence="30">
    <location>
        <begin position="1343"/>
        <end position="1359"/>
    </location>
</feature>
<feature type="domain" description="Ion transport" evidence="33">
    <location>
        <begin position="808"/>
        <end position="1038"/>
    </location>
</feature>
<keyword evidence="21" id="KW-1015">Disulfide bond</keyword>
<accession>A0A8C2THE7</accession>
<dbReference type="GO" id="GO:0014704">
    <property type="term" value="C:intercalated disc"/>
    <property type="evidence" value="ECO:0007669"/>
    <property type="project" value="UniProtKB-ARBA"/>
</dbReference>
<keyword evidence="8" id="KW-0488">Methylation</keyword>
<evidence type="ECO:0000256" key="16">
    <source>
        <dbReference type="ARBA" id="ARBA00022949"/>
    </source>
</evidence>
<dbReference type="Gene3D" id="1.20.120.350">
    <property type="entry name" value="Voltage-gated potassium channels. Chain C"/>
    <property type="match status" value="4"/>
</dbReference>
<comment type="subunit">
    <text evidence="28">The channel consists of an ion conducting pore forming alpha-subunit regulated by one or more associated auxiliary subunits SCN1B, SCN2B and SCN3B; electrophysiological properties may vary depending on the type of the associated beta subunits. Found in a number of complexes with PRX, DYNLT1 and PDZD2. Interacts with proteins such as FSTL1, PRX, DYNLT1, PDZD2, S100A10 and many others. Interacts with NEDD4 and NEDD4L.</text>
</comment>
<keyword evidence="24 30" id="KW-0407">Ion channel</keyword>
<proteinExistence type="inferred from homology"/>
<evidence type="ECO:0000259" key="33">
    <source>
        <dbReference type="Pfam" id="PF00520"/>
    </source>
</evidence>
<reference evidence="37" key="3">
    <citation type="submission" date="2025-09" db="UniProtKB">
        <authorList>
            <consortium name="Ensembl"/>
        </authorList>
    </citation>
    <scope>IDENTIFICATION</scope>
</reference>
<dbReference type="PANTHER" id="PTHR10037:SF208">
    <property type="entry name" value="SODIUM CHANNEL PROTEIN TYPE 10 SUBUNIT ALPHA"/>
    <property type="match status" value="1"/>
</dbReference>
<dbReference type="FunFam" id="1.20.5.1190:FF:000001">
    <property type="entry name" value="Sodium channel protein"/>
    <property type="match status" value="1"/>
</dbReference>
<dbReference type="CDD" id="cd13433">
    <property type="entry name" value="Na_channel_gate"/>
    <property type="match status" value="1"/>
</dbReference>
<reference evidence="37" key="2">
    <citation type="submission" date="2025-08" db="UniProtKB">
        <authorList>
            <consortium name="Ensembl"/>
        </authorList>
    </citation>
    <scope>IDENTIFICATION</scope>
</reference>
<feature type="region of interest" description="Disordered" evidence="32">
    <location>
        <begin position="2060"/>
        <end position="2079"/>
    </location>
</feature>
<feature type="transmembrane region" description="Helical" evidence="30">
    <location>
        <begin position="1627"/>
        <end position="1645"/>
    </location>
</feature>
<dbReference type="FunFam" id="1.20.120.350:FF:000002">
    <property type="entry name" value="Sodium channel protein"/>
    <property type="match status" value="1"/>
</dbReference>
<evidence type="ECO:0000256" key="11">
    <source>
        <dbReference type="ARBA" id="ARBA00022692"/>
    </source>
</evidence>
<evidence type="ECO:0000256" key="24">
    <source>
        <dbReference type="ARBA" id="ARBA00023303"/>
    </source>
</evidence>
<feature type="transmembrane region" description="Helical" evidence="30">
    <location>
        <begin position="1371"/>
        <end position="1391"/>
    </location>
</feature>
<evidence type="ECO:0000256" key="5">
    <source>
        <dbReference type="ARBA" id="ARBA00022448"/>
    </source>
</evidence>
<evidence type="ECO:0000256" key="26">
    <source>
        <dbReference type="ARBA" id="ARBA00025291"/>
    </source>
</evidence>
<feature type="domain" description="Sodium ion transport-associated" evidence="34">
    <location>
        <begin position="1046"/>
        <end position="1298"/>
    </location>
</feature>
<evidence type="ECO:0000256" key="21">
    <source>
        <dbReference type="ARBA" id="ARBA00023157"/>
    </source>
</evidence>
<evidence type="ECO:0000259" key="34">
    <source>
        <dbReference type="Pfam" id="PF06512"/>
    </source>
</evidence>
<feature type="region of interest" description="Disordered" evidence="32">
    <location>
        <begin position="544"/>
        <end position="580"/>
    </location>
</feature>
<protein>
    <recommendedName>
        <fullName evidence="30">Sodium channel protein</fullName>
    </recommendedName>
</protein>
<feature type="domain" description="SCN5A-like C-terminal IQ motif" evidence="36">
    <location>
        <begin position="1992"/>
        <end position="2023"/>
    </location>
</feature>
<comment type="caution">
    <text evidence="30">Lacks conserved residue(s) required for the propagation of feature annotation.</text>
</comment>
<dbReference type="Proteomes" id="UP000694412">
    <property type="component" value="Chromosome 2"/>
</dbReference>
<dbReference type="Gene3D" id="1.10.287.70">
    <property type="match status" value="4"/>
</dbReference>
<dbReference type="GO" id="GO:0002027">
    <property type="term" value="P:regulation of heart rate"/>
    <property type="evidence" value="ECO:0007669"/>
    <property type="project" value="UniProtKB-ARBA"/>
</dbReference>
<dbReference type="Ensembl" id="ENSCJPT00005018684.1">
    <property type="protein sequence ID" value="ENSCJPP00005012965.1"/>
    <property type="gene ID" value="ENSCJPG00005010974.1"/>
</dbReference>
<evidence type="ECO:0000256" key="8">
    <source>
        <dbReference type="ARBA" id="ARBA00022481"/>
    </source>
</evidence>
<evidence type="ECO:0000259" key="35">
    <source>
        <dbReference type="Pfam" id="PF11933"/>
    </source>
</evidence>
<comment type="subcellular location">
    <subcellularLocation>
        <location evidence="1">Cell junction</location>
    </subcellularLocation>
    <subcellularLocation>
        <location evidence="25">Cell membrane</location>
        <location evidence="25">Sarcolemma</location>
        <location evidence="25">T-tubule</location>
    </subcellularLocation>
    <subcellularLocation>
        <location evidence="3 30">Cell membrane</location>
        <topology evidence="3 30">Multi-pass membrane protein</topology>
    </subcellularLocation>
    <subcellularLocation>
        <location evidence="2">Cytoplasm</location>
        <location evidence="2">Perinuclear region</location>
    </subcellularLocation>
</comment>
<keyword evidence="17 30" id="KW-1133">Transmembrane helix</keyword>
<keyword evidence="7" id="KW-1003">Cell membrane</keyword>
<dbReference type="Pfam" id="PF11933">
    <property type="entry name" value="Na_trans_cytopl"/>
    <property type="match status" value="1"/>
</dbReference>
<comment type="function">
    <text evidence="30">Mediates the voltage-dependent sodium ion permeability of excitable membranes. Assuming opened or closed conformations in response to the voltage difference across the membrane, the protein forms a sodium-selective channel through which Na(+) ions may pass in accordance with their electrochemical gradient.</text>
</comment>
<dbReference type="GO" id="GO:0019228">
    <property type="term" value="P:neuronal action potential"/>
    <property type="evidence" value="ECO:0007669"/>
    <property type="project" value="TreeGrafter"/>
</dbReference>
<feature type="transmembrane region" description="Helical" evidence="30">
    <location>
        <begin position="1304"/>
        <end position="1322"/>
    </location>
</feature>
<comment type="catalytic activity">
    <reaction evidence="27">
        <text>Na(+)(in) = Na(+)(out)</text>
        <dbReference type="Rhea" id="RHEA:34963"/>
        <dbReference type="ChEBI" id="CHEBI:29101"/>
    </reaction>
</comment>
<feature type="transmembrane region" description="Helical" evidence="30">
    <location>
        <begin position="333"/>
        <end position="352"/>
    </location>
</feature>
<keyword evidence="20 30" id="KW-0472">Membrane</keyword>
<keyword evidence="22" id="KW-0325">Glycoprotein</keyword>
<dbReference type="PANTHER" id="PTHR10037">
    <property type="entry name" value="VOLTAGE-GATED CATION CHANNEL CALCIUM AND SODIUM"/>
    <property type="match status" value="1"/>
</dbReference>
<dbReference type="InterPro" id="IPR010526">
    <property type="entry name" value="Na_trans_assoc_dom"/>
</dbReference>
<feature type="transmembrane region" description="Helical" evidence="30">
    <location>
        <begin position="468"/>
        <end position="496"/>
    </location>
</feature>
<dbReference type="PRINTS" id="PR01666">
    <property type="entry name" value="NACHANNEL5"/>
</dbReference>
<feature type="transmembrane region" description="Helical" evidence="30">
    <location>
        <begin position="1687"/>
        <end position="1707"/>
    </location>
</feature>
<feature type="compositionally biased region" description="Basic and acidic residues" evidence="32">
    <location>
        <begin position="571"/>
        <end position="580"/>
    </location>
</feature>
<feature type="transmembrane region" description="Helical" evidence="30">
    <location>
        <begin position="1545"/>
        <end position="1568"/>
    </location>
</feature>
<reference evidence="37" key="1">
    <citation type="submission" date="2015-11" db="EMBL/GenBank/DDBJ databases">
        <authorList>
            <consortium name="International Coturnix japonica Genome Analysis Consortium"/>
            <person name="Warren W."/>
            <person name="Burt D.W."/>
            <person name="Antin P.B."/>
            <person name="Lanford R."/>
            <person name="Gros J."/>
            <person name="Wilson R.K."/>
        </authorList>
    </citation>
    <scope>NUCLEOTIDE SEQUENCE [LARGE SCALE GENOMIC DNA]</scope>
</reference>
<dbReference type="GO" id="GO:0090257">
    <property type="term" value="P:regulation of muscle system process"/>
    <property type="evidence" value="ECO:0007669"/>
    <property type="project" value="UniProtKB-ARBA"/>
</dbReference>
<keyword evidence="11 30" id="KW-0812">Transmembrane</keyword>
<keyword evidence="31" id="KW-0175">Coiled coil</keyword>
<dbReference type="FunFam" id="1.20.120.350:FF:000003">
    <property type="entry name" value="Voltage-dependent sodium channel"/>
    <property type="match status" value="1"/>
</dbReference>
<dbReference type="InterPro" id="IPR008053">
    <property type="entry name" value="Na_channel_a5su"/>
</dbReference>
<dbReference type="FunFam" id="1.20.120.350:FF:000005">
    <property type="entry name" value="Sodium channel protein"/>
    <property type="match status" value="1"/>
</dbReference>
<evidence type="ECO:0000256" key="32">
    <source>
        <dbReference type="SAM" id="MobiDB-lite"/>
    </source>
</evidence>
<keyword evidence="15 30" id="KW-0851">Voltage-gated channel</keyword>
<feature type="transmembrane region" description="Helical" evidence="30">
    <location>
        <begin position="1420"/>
        <end position="1446"/>
    </location>
</feature>
<feature type="transmembrane region" description="Helical" evidence="30">
    <location>
        <begin position="1007"/>
        <end position="1032"/>
    </location>
</feature>
<dbReference type="FunFam" id="1.10.287.70:FF:000562">
    <property type="entry name" value="Uncharacterized protein"/>
    <property type="match status" value="1"/>
</dbReference>
<dbReference type="InterPro" id="IPR024583">
    <property type="entry name" value="Na_trans_cytopl"/>
</dbReference>
<evidence type="ECO:0000256" key="15">
    <source>
        <dbReference type="ARBA" id="ARBA00022882"/>
    </source>
</evidence>
<dbReference type="InterPro" id="IPR043203">
    <property type="entry name" value="VGCC_Ca_Na"/>
</dbReference>
<organism evidence="37 38">
    <name type="scientific">Coturnix japonica</name>
    <name type="common">Japanese quail</name>
    <name type="synonym">Coturnix coturnix japonica</name>
    <dbReference type="NCBI Taxonomy" id="93934"/>
    <lineage>
        <taxon>Eukaryota</taxon>
        <taxon>Metazoa</taxon>
        <taxon>Chordata</taxon>
        <taxon>Craniata</taxon>
        <taxon>Vertebrata</taxon>
        <taxon>Euteleostomi</taxon>
        <taxon>Archelosauria</taxon>
        <taxon>Archosauria</taxon>
        <taxon>Dinosauria</taxon>
        <taxon>Saurischia</taxon>
        <taxon>Theropoda</taxon>
        <taxon>Coelurosauria</taxon>
        <taxon>Aves</taxon>
        <taxon>Neognathae</taxon>
        <taxon>Galloanserae</taxon>
        <taxon>Galliformes</taxon>
        <taxon>Phasianidae</taxon>
        <taxon>Perdicinae</taxon>
        <taxon>Coturnix</taxon>
    </lineage>
</organism>
<dbReference type="InterPro" id="IPR058542">
    <property type="entry name" value="IQ_SCN5A_C"/>
</dbReference>
<name>A0A8C2THE7_COTJA</name>
<dbReference type="GO" id="GO:0086006">
    <property type="term" value="F:voltage-gated sodium channel activity involved in cardiac muscle cell action potential"/>
    <property type="evidence" value="ECO:0007669"/>
    <property type="project" value="UniProtKB-ARBA"/>
</dbReference>
<evidence type="ECO:0000256" key="30">
    <source>
        <dbReference type="RuleBase" id="RU361132"/>
    </source>
</evidence>
<dbReference type="GO" id="GO:0001518">
    <property type="term" value="C:voltage-gated sodium channel complex"/>
    <property type="evidence" value="ECO:0007669"/>
    <property type="project" value="UniProtKB-UniRule"/>
</dbReference>
<evidence type="ECO:0000313" key="37">
    <source>
        <dbReference type="Ensembl" id="ENSCJPP00005012965.1"/>
    </source>
</evidence>
<evidence type="ECO:0000256" key="31">
    <source>
        <dbReference type="SAM" id="Coils"/>
    </source>
</evidence>
<comment type="similarity">
    <text evidence="4">Belongs to the sodium channel (TC 1.A.1.10) family. Nav1.8/SCN10A subfamily.</text>
</comment>
<feature type="transmembrane region" description="Helical" evidence="30">
    <location>
        <begin position="1657"/>
        <end position="1675"/>
    </location>
</feature>
<keyword evidence="38" id="KW-1185">Reference proteome</keyword>
<evidence type="ECO:0000256" key="27">
    <source>
        <dbReference type="ARBA" id="ARBA00036239"/>
    </source>
</evidence>
<dbReference type="Pfam" id="PF00520">
    <property type="entry name" value="Ion_trans"/>
    <property type="match status" value="4"/>
</dbReference>
<evidence type="ECO:0000256" key="10">
    <source>
        <dbReference type="ARBA" id="ARBA00022553"/>
    </source>
</evidence>
<evidence type="ECO:0000256" key="25">
    <source>
        <dbReference type="ARBA" id="ARBA00024012"/>
    </source>
</evidence>
<dbReference type="InterPro" id="IPR001696">
    <property type="entry name" value="Na_channel_asu"/>
</dbReference>
<evidence type="ECO:0000256" key="1">
    <source>
        <dbReference type="ARBA" id="ARBA00004282"/>
    </source>
</evidence>
<dbReference type="FunFam" id="1.20.120.350:FF:000004">
    <property type="entry name" value="Sodium channel protein"/>
    <property type="match status" value="1"/>
</dbReference>
<dbReference type="Pfam" id="PF06512">
    <property type="entry name" value="Na_trans_assoc"/>
    <property type="match status" value="1"/>
</dbReference>
<dbReference type="InterPro" id="IPR027359">
    <property type="entry name" value="Volt_channel_dom_sf"/>
</dbReference>
<feature type="transmembrane region" description="Helical" evidence="30">
    <location>
        <begin position="125"/>
        <end position="147"/>
    </location>
</feature>
<dbReference type="SMART" id="SM00015">
    <property type="entry name" value="IQ"/>
    <property type="match status" value="1"/>
</dbReference>
<dbReference type="GO" id="GO:0098719">
    <property type="term" value="P:sodium ion import across plasma membrane"/>
    <property type="evidence" value="ECO:0007669"/>
    <property type="project" value="UniProtKB-ARBA"/>
</dbReference>
<evidence type="ECO:0000256" key="4">
    <source>
        <dbReference type="ARBA" id="ARBA00006764"/>
    </source>
</evidence>
<dbReference type="GO" id="GO:0030315">
    <property type="term" value="C:T-tubule"/>
    <property type="evidence" value="ECO:0007669"/>
    <property type="project" value="UniProtKB-SubCell"/>
</dbReference>
<dbReference type="GO" id="GO:0048471">
    <property type="term" value="C:perinuclear region of cytoplasm"/>
    <property type="evidence" value="ECO:0007669"/>
    <property type="project" value="UniProtKB-SubCell"/>
</dbReference>
<dbReference type="GO" id="GO:0048513">
    <property type="term" value="P:animal organ development"/>
    <property type="evidence" value="ECO:0007669"/>
    <property type="project" value="UniProtKB-ARBA"/>
</dbReference>
<evidence type="ECO:0000256" key="22">
    <source>
        <dbReference type="ARBA" id="ARBA00023180"/>
    </source>
</evidence>
<evidence type="ECO:0000256" key="9">
    <source>
        <dbReference type="ARBA" id="ARBA00022490"/>
    </source>
</evidence>
<keyword evidence="14" id="KW-0112">Calmodulin-binding</keyword>
<keyword evidence="9" id="KW-0963">Cytoplasm</keyword>
<evidence type="ECO:0000256" key="28">
    <source>
        <dbReference type="ARBA" id="ARBA00047025"/>
    </source>
</evidence>
<keyword evidence="6 30" id="KW-0894">Sodium channel</keyword>
<evidence type="ECO:0000256" key="23">
    <source>
        <dbReference type="ARBA" id="ARBA00023201"/>
    </source>
</evidence>
<evidence type="ECO:0000256" key="19">
    <source>
        <dbReference type="ARBA" id="ARBA00023065"/>
    </source>
</evidence>
<evidence type="ECO:0000256" key="12">
    <source>
        <dbReference type="ARBA" id="ARBA00022737"/>
    </source>
</evidence>
<dbReference type="PROSITE" id="PS50096">
    <property type="entry name" value="IQ"/>
    <property type="match status" value="1"/>
</dbReference>
<feature type="coiled-coil region" evidence="31">
    <location>
        <begin position="493"/>
        <end position="527"/>
    </location>
</feature>